<dbReference type="EMBL" id="CP157743">
    <property type="protein sequence ID" value="XBS19721.1"/>
    <property type="molecule type" value="Genomic_DNA"/>
</dbReference>
<dbReference type="Pfam" id="PF00355">
    <property type="entry name" value="Rieske"/>
    <property type="match status" value="1"/>
</dbReference>
<dbReference type="PROSITE" id="PS51296">
    <property type="entry name" value="RIESKE"/>
    <property type="match status" value="1"/>
</dbReference>
<dbReference type="PANTHER" id="PTHR21266">
    <property type="entry name" value="IRON-SULFUR DOMAIN CONTAINING PROTEIN"/>
    <property type="match status" value="1"/>
</dbReference>
<dbReference type="KEGG" id="mech:Q9L42_015340"/>
<dbReference type="AlphaFoldDB" id="A0AAU7NST6"/>
<evidence type="ECO:0000256" key="2">
    <source>
        <dbReference type="ARBA" id="ARBA00022723"/>
    </source>
</evidence>
<keyword evidence="2" id="KW-0479">Metal-binding</keyword>
<name>A0AAU7NST6_9GAMM</name>
<evidence type="ECO:0000256" key="1">
    <source>
        <dbReference type="ARBA" id="ARBA00022714"/>
    </source>
</evidence>
<evidence type="ECO:0000259" key="6">
    <source>
        <dbReference type="PROSITE" id="PS51296"/>
    </source>
</evidence>
<evidence type="ECO:0000256" key="5">
    <source>
        <dbReference type="SAM" id="MobiDB-lite"/>
    </source>
</evidence>
<dbReference type="InterPro" id="IPR036922">
    <property type="entry name" value="Rieske_2Fe-2S_sf"/>
</dbReference>
<protein>
    <submittedName>
        <fullName evidence="7">Rieske 2Fe-2S domain-containing protein</fullName>
    </submittedName>
</protein>
<keyword evidence="8" id="KW-1185">Reference proteome</keyword>
<dbReference type="GO" id="GO:0046872">
    <property type="term" value="F:metal ion binding"/>
    <property type="evidence" value="ECO:0007669"/>
    <property type="project" value="UniProtKB-KW"/>
</dbReference>
<dbReference type="GO" id="GO:0051537">
    <property type="term" value="F:2 iron, 2 sulfur cluster binding"/>
    <property type="evidence" value="ECO:0007669"/>
    <property type="project" value="UniProtKB-KW"/>
</dbReference>
<sequence length="143" mass="16320">MNNAQLKYSPPTFANAKNPRQKARASGLDPNRCYGVEYDNAIKKGPIKEVTFWKTSIALCRGKNDELAAEQNRCPYRQLNLTHGAVDRCNLRCAYHGGSFNRGGRLEDYSHDSFGKPLIKRQWRTYPMQVRYGLILITRVPGK</sequence>
<evidence type="ECO:0000256" key="3">
    <source>
        <dbReference type="ARBA" id="ARBA00023004"/>
    </source>
</evidence>
<evidence type="ECO:0000313" key="7">
    <source>
        <dbReference type="EMBL" id="XBS19721.1"/>
    </source>
</evidence>
<organism evidence="7 8">
    <name type="scientific">Methylomarinum roseum</name>
    <dbReference type="NCBI Taxonomy" id="3067653"/>
    <lineage>
        <taxon>Bacteria</taxon>
        <taxon>Pseudomonadati</taxon>
        <taxon>Pseudomonadota</taxon>
        <taxon>Gammaproteobacteria</taxon>
        <taxon>Methylococcales</taxon>
        <taxon>Methylococcaceae</taxon>
        <taxon>Methylomarinum</taxon>
    </lineage>
</organism>
<gene>
    <name evidence="7" type="ORF">Q9L42_015340</name>
</gene>
<keyword evidence="1" id="KW-0001">2Fe-2S</keyword>
<dbReference type="RefSeq" id="WP_349431357.1">
    <property type="nucleotide sequence ID" value="NZ_CP157743.1"/>
</dbReference>
<accession>A0AAU7NST6</accession>
<dbReference type="InterPro" id="IPR017941">
    <property type="entry name" value="Rieske_2Fe-2S"/>
</dbReference>
<dbReference type="PANTHER" id="PTHR21266:SF57">
    <property type="entry name" value="3-CHLOROBENZOATE-3,4-DIOXYGENASE"/>
    <property type="match status" value="1"/>
</dbReference>
<feature type="domain" description="Rieske" evidence="6">
    <location>
        <begin position="34"/>
        <end position="137"/>
    </location>
</feature>
<feature type="region of interest" description="Disordered" evidence="5">
    <location>
        <begin position="1"/>
        <end position="27"/>
    </location>
</feature>
<dbReference type="Proteomes" id="UP001225378">
    <property type="component" value="Chromosome"/>
</dbReference>
<dbReference type="InterPro" id="IPR050584">
    <property type="entry name" value="Cholesterol_7-desaturase"/>
</dbReference>
<dbReference type="Gene3D" id="2.102.10.10">
    <property type="entry name" value="Rieske [2Fe-2S] iron-sulphur domain"/>
    <property type="match status" value="1"/>
</dbReference>
<keyword evidence="3" id="KW-0408">Iron</keyword>
<reference evidence="7 8" key="1">
    <citation type="journal article" date="2024" name="Microbiology">
        <title>Methylomarinum rosea sp. nov., a novel halophilic methanotrophic bacterium from the hypersaline Lake Elton.</title>
        <authorList>
            <person name="Suleimanov R.Z."/>
            <person name="Oshkin I.Y."/>
            <person name="Danilova O.V."/>
            <person name="Suzina N.E."/>
            <person name="Dedysh S.N."/>
        </authorList>
    </citation>
    <scope>NUCLEOTIDE SEQUENCE [LARGE SCALE GENOMIC DNA]</scope>
    <source>
        <strain evidence="7 8">Ch1-1</strain>
    </source>
</reference>
<evidence type="ECO:0000313" key="8">
    <source>
        <dbReference type="Proteomes" id="UP001225378"/>
    </source>
</evidence>
<evidence type="ECO:0000256" key="4">
    <source>
        <dbReference type="ARBA" id="ARBA00023014"/>
    </source>
</evidence>
<proteinExistence type="predicted"/>
<dbReference type="SUPFAM" id="SSF50022">
    <property type="entry name" value="ISP domain"/>
    <property type="match status" value="1"/>
</dbReference>
<keyword evidence="4" id="KW-0411">Iron-sulfur</keyword>